<keyword evidence="3" id="KW-1185">Reference proteome</keyword>
<dbReference type="Proteomes" id="UP000623608">
    <property type="component" value="Unassembled WGS sequence"/>
</dbReference>
<evidence type="ECO:0000313" key="3">
    <source>
        <dbReference type="Proteomes" id="UP000623608"/>
    </source>
</evidence>
<organism evidence="2 3">
    <name type="scientific">Paractinoplanes tereljensis</name>
    <dbReference type="NCBI Taxonomy" id="571912"/>
    <lineage>
        <taxon>Bacteria</taxon>
        <taxon>Bacillati</taxon>
        <taxon>Actinomycetota</taxon>
        <taxon>Actinomycetes</taxon>
        <taxon>Micromonosporales</taxon>
        <taxon>Micromonosporaceae</taxon>
        <taxon>Paractinoplanes</taxon>
    </lineage>
</organism>
<accession>A0A919NI46</accession>
<sequence>MSAAQTPYFRKRKRPGMRESDPKAPEDPPASSARATIMSPESPAATKQRANPATRASNAE</sequence>
<feature type="region of interest" description="Disordered" evidence="1">
    <location>
        <begin position="1"/>
        <end position="60"/>
    </location>
</feature>
<evidence type="ECO:0000256" key="1">
    <source>
        <dbReference type="SAM" id="MobiDB-lite"/>
    </source>
</evidence>
<reference evidence="2" key="1">
    <citation type="submission" date="2021-01" db="EMBL/GenBank/DDBJ databases">
        <title>Whole genome shotgun sequence of Actinoplanes tereljensis NBRC 105297.</title>
        <authorList>
            <person name="Komaki H."/>
            <person name="Tamura T."/>
        </authorList>
    </citation>
    <scope>NUCLEOTIDE SEQUENCE</scope>
    <source>
        <strain evidence="2">NBRC 105297</strain>
    </source>
</reference>
<feature type="compositionally biased region" description="Basic and acidic residues" evidence="1">
    <location>
        <begin position="16"/>
        <end position="26"/>
    </location>
</feature>
<gene>
    <name evidence="2" type="ORF">Ate02nite_18200</name>
</gene>
<proteinExistence type="predicted"/>
<dbReference type="AlphaFoldDB" id="A0A919NI46"/>
<feature type="compositionally biased region" description="Polar residues" evidence="1">
    <location>
        <begin position="48"/>
        <end position="60"/>
    </location>
</feature>
<name>A0A919NI46_9ACTN</name>
<evidence type="ECO:0000313" key="2">
    <source>
        <dbReference type="EMBL" id="GIF19090.1"/>
    </source>
</evidence>
<dbReference type="EMBL" id="BOMY01000012">
    <property type="protein sequence ID" value="GIF19090.1"/>
    <property type="molecule type" value="Genomic_DNA"/>
</dbReference>
<comment type="caution">
    <text evidence="2">The sequence shown here is derived from an EMBL/GenBank/DDBJ whole genome shotgun (WGS) entry which is preliminary data.</text>
</comment>
<protein>
    <submittedName>
        <fullName evidence="2">Uncharacterized protein</fullName>
    </submittedName>
</protein>